<dbReference type="EMBL" id="BSYO01000045">
    <property type="protein sequence ID" value="GMH31931.1"/>
    <property type="molecule type" value="Genomic_DNA"/>
</dbReference>
<reference evidence="3" key="1">
    <citation type="submission" date="2023-05" db="EMBL/GenBank/DDBJ databases">
        <title>Nepenthes gracilis genome sequencing.</title>
        <authorList>
            <person name="Fukushima K."/>
        </authorList>
    </citation>
    <scope>NUCLEOTIDE SEQUENCE</scope>
    <source>
        <strain evidence="3">SING2019-196</strain>
    </source>
</reference>
<gene>
    <name evidence="3" type="ORF">Nepgr_033775</name>
</gene>
<dbReference type="AlphaFoldDB" id="A0AAD3TMH3"/>
<keyword evidence="2" id="KW-0812">Transmembrane</keyword>
<sequence>MSKDAETKFTEEETSQGMKEKKMSKDAETKFTDGETSQGIEVDTETEVTRWRRKFEVYDQYFENWTELFGLILYPLLKALVIILMIWIFIRAFEIDADPSTKSKANSNPLFKGNEL</sequence>
<evidence type="ECO:0000313" key="4">
    <source>
        <dbReference type="Proteomes" id="UP001279734"/>
    </source>
</evidence>
<feature type="transmembrane region" description="Helical" evidence="2">
    <location>
        <begin position="68"/>
        <end position="90"/>
    </location>
</feature>
<protein>
    <submittedName>
        <fullName evidence="3">Uncharacterized protein</fullName>
    </submittedName>
</protein>
<evidence type="ECO:0000256" key="1">
    <source>
        <dbReference type="SAM" id="MobiDB-lite"/>
    </source>
</evidence>
<evidence type="ECO:0000256" key="2">
    <source>
        <dbReference type="SAM" id="Phobius"/>
    </source>
</evidence>
<name>A0AAD3TMH3_NEPGR</name>
<evidence type="ECO:0000313" key="3">
    <source>
        <dbReference type="EMBL" id="GMH31931.1"/>
    </source>
</evidence>
<keyword evidence="2" id="KW-0472">Membrane</keyword>
<feature type="compositionally biased region" description="Basic and acidic residues" evidence="1">
    <location>
        <begin position="1"/>
        <end position="11"/>
    </location>
</feature>
<feature type="region of interest" description="Disordered" evidence="1">
    <location>
        <begin position="1"/>
        <end position="43"/>
    </location>
</feature>
<accession>A0AAD3TMH3</accession>
<keyword evidence="4" id="KW-1185">Reference proteome</keyword>
<dbReference type="Proteomes" id="UP001279734">
    <property type="component" value="Unassembled WGS sequence"/>
</dbReference>
<keyword evidence="2" id="KW-1133">Transmembrane helix</keyword>
<organism evidence="3 4">
    <name type="scientific">Nepenthes gracilis</name>
    <name type="common">Slender pitcher plant</name>
    <dbReference type="NCBI Taxonomy" id="150966"/>
    <lineage>
        <taxon>Eukaryota</taxon>
        <taxon>Viridiplantae</taxon>
        <taxon>Streptophyta</taxon>
        <taxon>Embryophyta</taxon>
        <taxon>Tracheophyta</taxon>
        <taxon>Spermatophyta</taxon>
        <taxon>Magnoliopsida</taxon>
        <taxon>eudicotyledons</taxon>
        <taxon>Gunneridae</taxon>
        <taxon>Pentapetalae</taxon>
        <taxon>Caryophyllales</taxon>
        <taxon>Nepenthaceae</taxon>
        <taxon>Nepenthes</taxon>
    </lineage>
</organism>
<proteinExistence type="predicted"/>
<feature type="compositionally biased region" description="Basic and acidic residues" evidence="1">
    <location>
        <begin position="18"/>
        <end position="33"/>
    </location>
</feature>
<comment type="caution">
    <text evidence="3">The sequence shown here is derived from an EMBL/GenBank/DDBJ whole genome shotgun (WGS) entry which is preliminary data.</text>
</comment>